<proteinExistence type="predicted"/>
<sequence length="130" mass="14648">MSSESMAEVVLPLSSSNSYSLNTHVSYSCGSCGYSLNLNSCNRNTSFIDAKYASKNSWRLFQRRTKLLCRNCGNYIGSAWNTDDKTTSSSPFRVKKQSSANWDGISDRRTYEIRIRSLRPMSFEASNLLA</sequence>
<gene>
    <name evidence="1" type="ORF">CDL12_08622</name>
</gene>
<organism evidence="1 2">
    <name type="scientific">Handroanthus impetiginosus</name>
    <dbReference type="NCBI Taxonomy" id="429701"/>
    <lineage>
        <taxon>Eukaryota</taxon>
        <taxon>Viridiplantae</taxon>
        <taxon>Streptophyta</taxon>
        <taxon>Embryophyta</taxon>
        <taxon>Tracheophyta</taxon>
        <taxon>Spermatophyta</taxon>
        <taxon>Magnoliopsida</taxon>
        <taxon>eudicotyledons</taxon>
        <taxon>Gunneridae</taxon>
        <taxon>Pentapetalae</taxon>
        <taxon>asterids</taxon>
        <taxon>lamiids</taxon>
        <taxon>Lamiales</taxon>
        <taxon>Bignoniaceae</taxon>
        <taxon>Crescentiina</taxon>
        <taxon>Tabebuia alliance</taxon>
        <taxon>Handroanthus</taxon>
    </lineage>
</organism>
<dbReference type="AlphaFoldDB" id="A0A2G9HMH3"/>
<accession>A0A2G9HMH3</accession>
<dbReference type="STRING" id="429701.A0A2G9HMH3"/>
<dbReference type="InterPro" id="IPR045282">
    <property type="entry name" value="At4g08330-like"/>
</dbReference>
<dbReference type="PANTHER" id="PTHR33674">
    <property type="entry name" value="METHIONINE-S-OXIDE REDUCTASE"/>
    <property type="match status" value="1"/>
</dbReference>
<evidence type="ECO:0000313" key="1">
    <source>
        <dbReference type="EMBL" id="PIN18704.1"/>
    </source>
</evidence>
<dbReference type="PANTHER" id="PTHR33674:SF8">
    <property type="entry name" value="OS01G0833400 PROTEIN"/>
    <property type="match status" value="1"/>
</dbReference>
<keyword evidence="2" id="KW-1185">Reference proteome</keyword>
<dbReference type="Pfam" id="PF24046">
    <property type="entry name" value="At4g08330"/>
    <property type="match status" value="1"/>
</dbReference>
<dbReference type="Proteomes" id="UP000231279">
    <property type="component" value="Unassembled WGS sequence"/>
</dbReference>
<evidence type="ECO:0000313" key="2">
    <source>
        <dbReference type="Proteomes" id="UP000231279"/>
    </source>
</evidence>
<dbReference type="EMBL" id="NKXS01001419">
    <property type="protein sequence ID" value="PIN18704.1"/>
    <property type="molecule type" value="Genomic_DNA"/>
</dbReference>
<protein>
    <submittedName>
        <fullName evidence="1">Uncharacterized protein</fullName>
    </submittedName>
</protein>
<dbReference type="OrthoDB" id="1907500at2759"/>
<comment type="caution">
    <text evidence="1">The sequence shown here is derived from an EMBL/GenBank/DDBJ whole genome shotgun (WGS) entry which is preliminary data.</text>
</comment>
<name>A0A2G9HMH3_9LAMI</name>
<reference evidence="2" key="1">
    <citation type="journal article" date="2018" name="Gigascience">
        <title>Genome assembly of the Pink Ipe (Handroanthus impetiginosus, Bignoniaceae), a highly valued, ecologically keystone Neotropical timber forest tree.</title>
        <authorList>
            <person name="Silva-Junior O.B."/>
            <person name="Grattapaglia D."/>
            <person name="Novaes E."/>
            <person name="Collevatti R.G."/>
        </authorList>
    </citation>
    <scope>NUCLEOTIDE SEQUENCE [LARGE SCALE GENOMIC DNA]</scope>
    <source>
        <strain evidence="2">cv. UFG-1</strain>
    </source>
</reference>